<feature type="domain" description="EAL" evidence="2">
    <location>
        <begin position="389"/>
        <end position="640"/>
    </location>
</feature>
<evidence type="ECO:0000313" key="5">
    <source>
        <dbReference type="Proteomes" id="UP000027446"/>
    </source>
</evidence>
<dbReference type="EMBL" id="ARYH01000001">
    <property type="protein sequence ID" value="KCZ85756.1"/>
    <property type="molecule type" value="Genomic_DNA"/>
</dbReference>
<dbReference type="InterPro" id="IPR043128">
    <property type="entry name" value="Rev_trsase/Diguanyl_cyclase"/>
</dbReference>
<organism evidence="4 5">
    <name type="scientific">Hyphomonas adhaerens MHS-3</name>
    <dbReference type="NCBI Taxonomy" id="1280949"/>
    <lineage>
        <taxon>Bacteria</taxon>
        <taxon>Pseudomonadati</taxon>
        <taxon>Pseudomonadota</taxon>
        <taxon>Alphaproteobacteria</taxon>
        <taxon>Hyphomonadales</taxon>
        <taxon>Hyphomonadaceae</taxon>
        <taxon>Hyphomonas</taxon>
    </lineage>
</organism>
<dbReference type="PROSITE" id="PS50887">
    <property type="entry name" value="GGDEF"/>
    <property type="match status" value="1"/>
</dbReference>
<dbReference type="InterPro" id="IPR052155">
    <property type="entry name" value="Biofilm_reg_signaling"/>
</dbReference>
<feature type="domain" description="GGDEF" evidence="3">
    <location>
        <begin position="246"/>
        <end position="381"/>
    </location>
</feature>
<proteinExistence type="predicted"/>
<name>A0A069E9E8_9PROT</name>
<dbReference type="PROSITE" id="PS50883">
    <property type="entry name" value="EAL"/>
    <property type="match status" value="1"/>
</dbReference>
<dbReference type="SUPFAM" id="SSF141868">
    <property type="entry name" value="EAL domain-like"/>
    <property type="match status" value="1"/>
</dbReference>
<evidence type="ECO:0000259" key="2">
    <source>
        <dbReference type="PROSITE" id="PS50883"/>
    </source>
</evidence>
<dbReference type="InterPro" id="IPR035919">
    <property type="entry name" value="EAL_sf"/>
</dbReference>
<feature type="transmembrane region" description="Helical" evidence="1">
    <location>
        <begin position="49"/>
        <end position="68"/>
    </location>
</feature>
<gene>
    <name evidence="4" type="ORF">HAD_08725</name>
</gene>
<dbReference type="PATRIC" id="fig|1280949.3.peg.1781"/>
<dbReference type="SMART" id="SM00267">
    <property type="entry name" value="GGDEF"/>
    <property type="match status" value="1"/>
</dbReference>
<dbReference type="AlphaFoldDB" id="A0A069E9E8"/>
<dbReference type="Gene3D" id="3.20.20.450">
    <property type="entry name" value="EAL domain"/>
    <property type="match status" value="1"/>
</dbReference>
<dbReference type="InterPro" id="IPR029787">
    <property type="entry name" value="Nucleotide_cyclase"/>
</dbReference>
<evidence type="ECO:0000259" key="3">
    <source>
        <dbReference type="PROSITE" id="PS50887"/>
    </source>
</evidence>
<keyword evidence="1" id="KW-0472">Membrane</keyword>
<dbReference type="CDD" id="cd01949">
    <property type="entry name" value="GGDEF"/>
    <property type="match status" value="1"/>
</dbReference>
<dbReference type="SUPFAM" id="SSF55073">
    <property type="entry name" value="Nucleotide cyclase"/>
    <property type="match status" value="1"/>
</dbReference>
<dbReference type="NCBIfam" id="TIGR00254">
    <property type="entry name" value="GGDEF"/>
    <property type="match status" value="1"/>
</dbReference>
<comment type="caution">
    <text evidence="4">The sequence shown here is derived from an EMBL/GenBank/DDBJ whole genome shotgun (WGS) entry which is preliminary data.</text>
</comment>
<evidence type="ECO:0000313" key="4">
    <source>
        <dbReference type="EMBL" id="KCZ85756.1"/>
    </source>
</evidence>
<feature type="transmembrane region" description="Helical" evidence="1">
    <location>
        <begin position="163"/>
        <end position="181"/>
    </location>
</feature>
<dbReference type="eggNOG" id="COG5001">
    <property type="taxonomic scope" value="Bacteria"/>
</dbReference>
<feature type="transmembrane region" description="Helical" evidence="1">
    <location>
        <begin position="140"/>
        <end position="157"/>
    </location>
</feature>
<keyword evidence="1" id="KW-1133">Transmembrane helix</keyword>
<protein>
    <submittedName>
        <fullName evidence="4">Diguanylate cyclase/phosphodiesterase</fullName>
    </submittedName>
</protein>
<dbReference type="SMART" id="SM00052">
    <property type="entry name" value="EAL"/>
    <property type="match status" value="1"/>
</dbReference>
<dbReference type="Pfam" id="PF00990">
    <property type="entry name" value="GGDEF"/>
    <property type="match status" value="1"/>
</dbReference>
<dbReference type="Proteomes" id="UP000027446">
    <property type="component" value="Unassembled WGS sequence"/>
</dbReference>
<dbReference type="PANTHER" id="PTHR44757:SF2">
    <property type="entry name" value="BIOFILM ARCHITECTURE MAINTENANCE PROTEIN MBAA"/>
    <property type="match status" value="1"/>
</dbReference>
<dbReference type="CDD" id="cd01948">
    <property type="entry name" value="EAL"/>
    <property type="match status" value="1"/>
</dbReference>
<dbReference type="InterPro" id="IPR001633">
    <property type="entry name" value="EAL_dom"/>
</dbReference>
<dbReference type="Gene3D" id="3.30.70.270">
    <property type="match status" value="1"/>
</dbReference>
<dbReference type="Pfam" id="PF00563">
    <property type="entry name" value="EAL"/>
    <property type="match status" value="1"/>
</dbReference>
<feature type="transmembrane region" description="Helical" evidence="1">
    <location>
        <begin position="89"/>
        <end position="111"/>
    </location>
</feature>
<dbReference type="STRING" id="1280949.HAD_08725"/>
<accession>A0A069E9E8</accession>
<dbReference type="InterPro" id="IPR000160">
    <property type="entry name" value="GGDEF_dom"/>
</dbReference>
<keyword evidence="5" id="KW-1185">Reference proteome</keyword>
<feature type="transmembrane region" description="Helical" evidence="1">
    <location>
        <begin position="24"/>
        <end position="43"/>
    </location>
</feature>
<keyword evidence="1" id="KW-0812">Transmembrane</keyword>
<evidence type="ECO:0000256" key="1">
    <source>
        <dbReference type="SAM" id="Phobius"/>
    </source>
</evidence>
<sequence length="657" mass="73405">MLQNARTPEEAVTMEQLRAISQNIPALYLMLTVAAIALGATFIGNAPTLLTVGVPGIFVALSTIRLAFWKFGDSRLMHPEEARTKLKQVEVLTSVLFLFLGVWVWTLLPYASGEERLYLSFFTAFTGASSTICAISRPRLVGVCLFMTLGVFCLLFFDWNERFYFYATMQLGVTYLVFFLASRTYKMRLAQSVVLLNRLNAENRRSSELADTNESMALTDMLTGLPNRRQFFQDVEASYDPKTDEKLPVIGLIDLDGFKPINDVFGHTAGDTVLVETARRLKRVLGDKASVSRLGGDEFAYILPRTVSQKEAKRIAQQIVNAMNEPVQLPNRDTSRVSASVGYSSRAFAVKSAHDLLEQADFALFRAKEHKVGQAIEFSASHAESQLREAVVHQALKKADLEKELRLVFQPIVNSTDGAVNRCEALARWDSPQLGSVPPLEFVAIAEKMGMTQQLTRVVVRKALEQLRRWPELPSMSVNLSAQDIISRETSDSLVAMILAEPESVRERLVLEVTESSLLNDMEEARYNLMKFRFMGLKIALDDFGTGYSSLRYLQELEFDIVKIDRSFGAAINTTARGLGLVATIQHLCRSLAIECIIEGIETREQLETARSAGCRLVQGYLYAAPLDALELHAYLTGEKKFPSYRELLEGPARDVA</sequence>
<dbReference type="PANTHER" id="PTHR44757">
    <property type="entry name" value="DIGUANYLATE CYCLASE DGCP"/>
    <property type="match status" value="1"/>
</dbReference>
<reference evidence="4 5" key="1">
    <citation type="journal article" date="2014" name="Antonie Van Leeuwenhoek">
        <title>Hyphomonas beringensis sp. nov. and Hyphomonas chukchiensis sp. nov., isolated from surface seawater of the Bering Sea and Chukchi Sea.</title>
        <authorList>
            <person name="Li C."/>
            <person name="Lai Q."/>
            <person name="Li G."/>
            <person name="Dong C."/>
            <person name="Wang J."/>
            <person name="Liao Y."/>
            <person name="Shao Z."/>
        </authorList>
    </citation>
    <scope>NUCLEOTIDE SEQUENCE [LARGE SCALE GENOMIC DNA]</scope>
    <source>
        <strain evidence="4 5">MHS-3</strain>
    </source>
</reference>